<dbReference type="STRING" id="3659.A0A0A0K3C1"/>
<dbReference type="GO" id="GO:0019843">
    <property type="term" value="F:rRNA binding"/>
    <property type="evidence" value="ECO:0000318"/>
    <property type="project" value="GO_Central"/>
</dbReference>
<dbReference type="Gramene" id="KGN44185">
    <property type="protein sequence ID" value="KGN44185"/>
    <property type="gene ID" value="Csa_7G219210"/>
</dbReference>
<dbReference type="SUPFAM" id="SSF75217">
    <property type="entry name" value="alpha/beta knot"/>
    <property type="match status" value="1"/>
</dbReference>
<gene>
    <name evidence="5" type="ORF">Csa_7G219210</name>
</gene>
<keyword evidence="2" id="KW-0690">Ribosome biogenesis</keyword>
<comment type="similarity">
    <text evidence="1">Belongs to the class IV-like SAM-binding methyltransferase superfamily. RNA methyltransferase NEP1 family.</text>
</comment>
<dbReference type="GO" id="GO:0032040">
    <property type="term" value="C:small-subunit processome"/>
    <property type="evidence" value="ECO:0000318"/>
    <property type="project" value="GO_Central"/>
</dbReference>
<dbReference type="GO" id="GO:0005634">
    <property type="term" value="C:nucleus"/>
    <property type="evidence" value="ECO:0000318"/>
    <property type="project" value="GO_Central"/>
</dbReference>
<evidence type="ECO:0000256" key="3">
    <source>
        <dbReference type="ARBA" id="ARBA00022730"/>
    </source>
</evidence>
<reference evidence="5 6" key="4">
    <citation type="journal article" date="2011" name="BMC Genomics">
        <title>RNA-Seq improves annotation of protein-coding genes in the cucumber genome.</title>
        <authorList>
            <person name="Li Z."/>
            <person name="Zhang Z."/>
            <person name="Yan P."/>
            <person name="Huang S."/>
            <person name="Fei Z."/>
            <person name="Lin K."/>
        </authorList>
    </citation>
    <scope>NUCLEOTIDE SEQUENCE [LARGE SCALE GENOMIC DNA]</scope>
    <source>
        <strain evidence="6">cv. 9930</strain>
    </source>
</reference>
<keyword evidence="6" id="KW-1185">Reference proteome</keyword>
<dbReference type="PANTHER" id="PTHR12636:SF12">
    <property type="entry name" value="RIBOSOMAL RNA SMALL SUBUNIT METHYLTRANSFERASE NEP1-LIKE"/>
    <property type="match status" value="1"/>
</dbReference>
<dbReference type="InterPro" id="IPR029028">
    <property type="entry name" value="Alpha/beta_knot_MTases"/>
</dbReference>
<dbReference type="InterPro" id="IPR029026">
    <property type="entry name" value="tRNA_m1G_MTases_N"/>
</dbReference>
<reference evidence="5 6" key="2">
    <citation type="journal article" date="2009" name="PLoS ONE">
        <title>An integrated genetic and cytogenetic map of the cucumber genome.</title>
        <authorList>
            <person name="Ren Y."/>
            <person name="Zhang Z."/>
            <person name="Liu J."/>
            <person name="Staub J.E."/>
            <person name="Han Y."/>
            <person name="Cheng Z."/>
            <person name="Li X."/>
            <person name="Lu J."/>
            <person name="Miao H."/>
            <person name="Kang H."/>
            <person name="Xie B."/>
            <person name="Gu X."/>
            <person name="Wang X."/>
            <person name="Du Y."/>
            <person name="Jin W."/>
            <person name="Huang S."/>
        </authorList>
    </citation>
    <scope>NUCLEOTIDE SEQUENCE [LARGE SCALE GENOMIC DNA]</scope>
    <source>
        <strain evidence="6">cv. 9930</strain>
    </source>
</reference>
<evidence type="ECO:0000313" key="6">
    <source>
        <dbReference type="Proteomes" id="UP000029981"/>
    </source>
</evidence>
<proteinExistence type="inferred from homology"/>
<organism evidence="5 6">
    <name type="scientific">Cucumis sativus</name>
    <name type="common">Cucumber</name>
    <dbReference type="NCBI Taxonomy" id="3659"/>
    <lineage>
        <taxon>Eukaryota</taxon>
        <taxon>Viridiplantae</taxon>
        <taxon>Streptophyta</taxon>
        <taxon>Embryophyta</taxon>
        <taxon>Tracheophyta</taxon>
        <taxon>Spermatophyta</taxon>
        <taxon>Magnoliopsida</taxon>
        <taxon>eudicotyledons</taxon>
        <taxon>Gunneridae</taxon>
        <taxon>Pentapetalae</taxon>
        <taxon>rosids</taxon>
        <taxon>fabids</taxon>
        <taxon>Cucurbitales</taxon>
        <taxon>Cucurbitaceae</taxon>
        <taxon>Benincaseae</taxon>
        <taxon>Cucumis</taxon>
    </lineage>
</organism>
<name>A0A0A0K3C1_CUCSA</name>
<dbReference type="Pfam" id="PF03587">
    <property type="entry name" value="EMG1"/>
    <property type="match status" value="1"/>
</dbReference>
<evidence type="ECO:0000313" key="5">
    <source>
        <dbReference type="EMBL" id="KGN44185.1"/>
    </source>
</evidence>
<dbReference type="GO" id="GO:0070475">
    <property type="term" value="P:rRNA base methylation"/>
    <property type="evidence" value="ECO:0000318"/>
    <property type="project" value="GO_Central"/>
</dbReference>
<dbReference type="EMBL" id="CM002928">
    <property type="protein sequence ID" value="KGN44185.1"/>
    <property type="molecule type" value="Genomic_DNA"/>
</dbReference>
<dbReference type="Gene3D" id="3.40.1280.10">
    <property type="match status" value="1"/>
</dbReference>
<dbReference type="Proteomes" id="UP000029981">
    <property type="component" value="Chromosome 7"/>
</dbReference>
<sequence length="140" mass="15662">MDPYKYRPDIVHGALVHIMYSRIRMAGLVQAVFIRTDEGILIKVDPRTRIPESLDELFCDMLSTKAKGNCGKLLQVVKNPVIQYLPVNCLKIGLSSSSKKVVEPRDYLKTFSNDVNLVFVIGAMAHGKIDNENIDELISG</sequence>
<dbReference type="PANTHER" id="PTHR12636">
    <property type="entry name" value="NEP1/MRA1"/>
    <property type="match status" value="1"/>
</dbReference>
<dbReference type="InterPro" id="IPR005304">
    <property type="entry name" value="Rbsml_bgen_MeTrfase_EMG1/NEP1"/>
</dbReference>
<dbReference type="GO" id="GO:0070037">
    <property type="term" value="F:rRNA (pseudouridine) methyltransferase activity"/>
    <property type="evidence" value="ECO:0000318"/>
    <property type="project" value="GO_Central"/>
</dbReference>
<keyword evidence="4" id="KW-0694">RNA-binding</keyword>
<evidence type="ECO:0000256" key="2">
    <source>
        <dbReference type="ARBA" id="ARBA00022517"/>
    </source>
</evidence>
<accession>A0A0A0K3C1</accession>
<protein>
    <submittedName>
        <fullName evidence="5">Uncharacterized protein</fullName>
    </submittedName>
</protein>
<dbReference type="eggNOG" id="KOG3073">
    <property type="taxonomic scope" value="Eukaryota"/>
</dbReference>
<dbReference type="OMA" id="ICIAMER"/>
<evidence type="ECO:0000256" key="1">
    <source>
        <dbReference type="ARBA" id="ARBA00008115"/>
    </source>
</evidence>
<keyword evidence="3" id="KW-0699">rRNA-binding</keyword>
<evidence type="ECO:0000256" key="4">
    <source>
        <dbReference type="ARBA" id="ARBA00022884"/>
    </source>
</evidence>
<dbReference type="AlphaFoldDB" id="A0A0A0K3C1"/>
<reference evidence="5 6" key="1">
    <citation type="journal article" date="2009" name="Nat. Genet.">
        <title>The genome of the cucumber, Cucumis sativus L.</title>
        <authorList>
            <person name="Huang S."/>
            <person name="Li R."/>
            <person name="Zhang Z."/>
            <person name="Li L."/>
            <person name="Gu X."/>
            <person name="Fan W."/>
            <person name="Lucas W.J."/>
            <person name="Wang X."/>
            <person name="Xie B."/>
            <person name="Ni P."/>
            <person name="Ren Y."/>
            <person name="Zhu H."/>
            <person name="Li J."/>
            <person name="Lin K."/>
            <person name="Jin W."/>
            <person name="Fei Z."/>
            <person name="Li G."/>
            <person name="Staub J."/>
            <person name="Kilian A."/>
            <person name="van der Vossen E.A."/>
            <person name="Wu Y."/>
            <person name="Guo J."/>
            <person name="He J."/>
            <person name="Jia Z."/>
            <person name="Ren Y."/>
            <person name="Tian G."/>
            <person name="Lu Y."/>
            <person name="Ruan J."/>
            <person name="Qian W."/>
            <person name="Wang M."/>
            <person name="Huang Q."/>
            <person name="Li B."/>
            <person name="Xuan Z."/>
            <person name="Cao J."/>
            <person name="Asan"/>
            <person name="Wu Z."/>
            <person name="Zhang J."/>
            <person name="Cai Q."/>
            <person name="Bai Y."/>
            <person name="Zhao B."/>
            <person name="Han Y."/>
            <person name="Li Y."/>
            <person name="Li X."/>
            <person name="Wang S."/>
            <person name="Shi Q."/>
            <person name="Liu S."/>
            <person name="Cho W.K."/>
            <person name="Kim J.Y."/>
            <person name="Xu Y."/>
            <person name="Heller-Uszynska K."/>
            <person name="Miao H."/>
            <person name="Cheng Z."/>
            <person name="Zhang S."/>
            <person name="Wu J."/>
            <person name="Yang Y."/>
            <person name="Kang H."/>
            <person name="Li M."/>
            <person name="Liang H."/>
            <person name="Ren X."/>
            <person name="Shi Z."/>
            <person name="Wen M."/>
            <person name="Jian M."/>
            <person name="Yang H."/>
            <person name="Zhang G."/>
            <person name="Yang Z."/>
            <person name="Chen R."/>
            <person name="Liu S."/>
            <person name="Li J."/>
            <person name="Ma L."/>
            <person name="Liu H."/>
            <person name="Zhou Y."/>
            <person name="Zhao J."/>
            <person name="Fang X."/>
            <person name="Li G."/>
            <person name="Fang L."/>
            <person name="Li Y."/>
            <person name="Liu D."/>
            <person name="Zheng H."/>
            <person name="Zhang Y."/>
            <person name="Qin N."/>
            <person name="Li Z."/>
            <person name="Yang G."/>
            <person name="Yang S."/>
            <person name="Bolund L."/>
            <person name="Kristiansen K."/>
            <person name="Zheng H."/>
            <person name="Li S."/>
            <person name="Zhang X."/>
            <person name="Yang H."/>
            <person name="Wang J."/>
            <person name="Sun R."/>
            <person name="Zhang B."/>
            <person name="Jiang S."/>
            <person name="Wang J."/>
            <person name="Du Y."/>
            <person name="Li S."/>
        </authorList>
    </citation>
    <scope>NUCLEOTIDE SEQUENCE [LARGE SCALE GENOMIC DNA]</scope>
    <source>
        <strain evidence="6">cv. 9930</strain>
    </source>
</reference>
<reference evidence="5 6" key="3">
    <citation type="journal article" date="2010" name="BMC Genomics">
        <title>Transcriptome sequencing and comparative analysis of cucumber flowers with different sex types.</title>
        <authorList>
            <person name="Guo S."/>
            <person name="Zheng Y."/>
            <person name="Joung J.G."/>
            <person name="Liu S."/>
            <person name="Zhang Z."/>
            <person name="Crasta O.R."/>
            <person name="Sobral B.W."/>
            <person name="Xu Y."/>
            <person name="Huang S."/>
            <person name="Fei Z."/>
        </authorList>
    </citation>
    <scope>NUCLEOTIDE SEQUENCE [LARGE SCALE GENOMIC DNA]</scope>
    <source>
        <strain evidence="6">cv. 9930</strain>
    </source>
</reference>